<name>X1QPF1_9ZZZZ</name>
<dbReference type="GO" id="GO:0019464">
    <property type="term" value="P:glycine decarboxylation via glycine cleavage system"/>
    <property type="evidence" value="ECO:0007669"/>
    <property type="project" value="TreeGrafter"/>
</dbReference>
<dbReference type="GO" id="GO:0005960">
    <property type="term" value="C:glycine cleavage complex"/>
    <property type="evidence" value="ECO:0007669"/>
    <property type="project" value="TreeGrafter"/>
</dbReference>
<accession>X1QPF1</accession>
<gene>
    <name evidence="3" type="ORF">S12H4_03087</name>
</gene>
<dbReference type="InterPro" id="IPR015424">
    <property type="entry name" value="PyrdxlP-dep_Trfase"/>
</dbReference>
<dbReference type="AlphaFoldDB" id="X1QPF1"/>
<reference evidence="3" key="1">
    <citation type="journal article" date="2014" name="Front. Microbiol.">
        <title>High frequency of phylogenetically diverse reductive dehalogenase-homologous genes in deep subseafloor sedimentary metagenomes.</title>
        <authorList>
            <person name="Kawai M."/>
            <person name="Futagami T."/>
            <person name="Toyoda A."/>
            <person name="Takaki Y."/>
            <person name="Nishi S."/>
            <person name="Hori S."/>
            <person name="Arai W."/>
            <person name="Tsubouchi T."/>
            <person name="Morono Y."/>
            <person name="Uchiyama I."/>
            <person name="Ito T."/>
            <person name="Fujiyama A."/>
            <person name="Inagaki F."/>
            <person name="Takami H."/>
        </authorList>
    </citation>
    <scope>NUCLEOTIDE SEQUENCE</scope>
    <source>
        <strain evidence="3">Expedition CK06-06</strain>
    </source>
</reference>
<dbReference type="InterPro" id="IPR020581">
    <property type="entry name" value="GDC_P"/>
</dbReference>
<feature type="non-terminal residue" evidence="3">
    <location>
        <position position="1"/>
    </location>
</feature>
<proteinExistence type="predicted"/>
<evidence type="ECO:0000313" key="3">
    <source>
        <dbReference type="EMBL" id="GAI70113.1"/>
    </source>
</evidence>
<feature type="domain" description="Glycine dehydrogenase C-terminal" evidence="2">
    <location>
        <begin position="2"/>
        <end position="72"/>
    </location>
</feature>
<dbReference type="GO" id="GO:0005829">
    <property type="term" value="C:cytosol"/>
    <property type="evidence" value="ECO:0007669"/>
    <property type="project" value="TreeGrafter"/>
</dbReference>
<dbReference type="EMBL" id="BARW01000834">
    <property type="protein sequence ID" value="GAI70113.1"/>
    <property type="molecule type" value="Genomic_DNA"/>
</dbReference>
<keyword evidence="1" id="KW-0663">Pyridoxal phosphate</keyword>
<dbReference type="Gene3D" id="3.90.1150.10">
    <property type="entry name" value="Aspartate Aminotransferase, domain 1"/>
    <property type="match status" value="1"/>
</dbReference>
<dbReference type="SUPFAM" id="SSF53383">
    <property type="entry name" value="PLP-dependent transferases"/>
    <property type="match status" value="1"/>
</dbReference>
<dbReference type="GO" id="GO:0004375">
    <property type="term" value="F:glycine dehydrogenase (decarboxylating) activity"/>
    <property type="evidence" value="ECO:0007669"/>
    <property type="project" value="InterPro"/>
</dbReference>
<dbReference type="GO" id="GO:0016594">
    <property type="term" value="F:glycine binding"/>
    <property type="evidence" value="ECO:0007669"/>
    <property type="project" value="TreeGrafter"/>
</dbReference>
<dbReference type="GO" id="GO:0030170">
    <property type="term" value="F:pyridoxal phosphate binding"/>
    <property type="evidence" value="ECO:0007669"/>
    <property type="project" value="TreeGrafter"/>
</dbReference>
<dbReference type="InterPro" id="IPR049316">
    <property type="entry name" value="GDC-P_C"/>
</dbReference>
<dbReference type="InterPro" id="IPR015422">
    <property type="entry name" value="PyrdxlP-dep_Trfase_small"/>
</dbReference>
<evidence type="ECO:0000259" key="2">
    <source>
        <dbReference type="Pfam" id="PF21478"/>
    </source>
</evidence>
<dbReference type="PANTHER" id="PTHR11773">
    <property type="entry name" value="GLYCINE DEHYDROGENASE, DECARBOXYLATING"/>
    <property type="match status" value="1"/>
</dbReference>
<dbReference type="PANTHER" id="PTHR11773:SF1">
    <property type="entry name" value="GLYCINE DEHYDROGENASE (DECARBOXYLATING), MITOCHONDRIAL"/>
    <property type="match status" value="1"/>
</dbReference>
<organism evidence="3">
    <name type="scientific">marine sediment metagenome</name>
    <dbReference type="NCBI Taxonomy" id="412755"/>
    <lineage>
        <taxon>unclassified sequences</taxon>
        <taxon>metagenomes</taxon>
        <taxon>ecological metagenomes</taxon>
    </lineage>
</organism>
<protein>
    <recommendedName>
        <fullName evidence="2">Glycine dehydrogenase C-terminal domain-containing protein</fullName>
    </recommendedName>
</protein>
<sequence length="146" mass="16857">ADIAKRLMDYGFHAPTLSFPVHGTLMVEPTESESYQELNRFIQTMISIHSEIMEIKEGKYDQQNNVLKNAPHTAEAVTSDKWEHPYSREKAAYPLNWIKENKLWPAAGRVDDAYGDRNLNCSCATIDEYRMGLYEVDLRKTNEQTN</sequence>
<comment type="caution">
    <text evidence="3">The sequence shown here is derived from an EMBL/GenBank/DDBJ whole genome shotgun (WGS) entry which is preliminary data.</text>
</comment>
<dbReference type="Pfam" id="PF21478">
    <property type="entry name" value="GcvP2_C"/>
    <property type="match status" value="1"/>
</dbReference>
<evidence type="ECO:0000256" key="1">
    <source>
        <dbReference type="ARBA" id="ARBA00022898"/>
    </source>
</evidence>